<evidence type="ECO:0000256" key="13">
    <source>
        <dbReference type="SAM" id="MobiDB-lite"/>
    </source>
</evidence>
<feature type="region of interest" description="Disordered" evidence="13">
    <location>
        <begin position="1"/>
        <end position="26"/>
    </location>
</feature>
<evidence type="ECO:0000256" key="2">
    <source>
        <dbReference type="ARBA" id="ARBA00007975"/>
    </source>
</evidence>
<dbReference type="GO" id="GO:0046872">
    <property type="term" value="F:metal ion binding"/>
    <property type="evidence" value="ECO:0007669"/>
    <property type="project" value="UniProtKB-KW"/>
</dbReference>
<dbReference type="Pfam" id="PF08414">
    <property type="entry name" value="NADPH_Ox"/>
    <property type="match status" value="1"/>
</dbReference>
<evidence type="ECO:0000256" key="6">
    <source>
        <dbReference type="ARBA" id="ARBA00022723"/>
    </source>
</evidence>
<dbReference type="Gene3D" id="1.10.238.10">
    <property type="entry name" value="EF-hand"/>
    <property type="match status" value="1"/>
</dbReference>
<evidence type="ECO:0000313" key="16">
    <source>
        <dbReference type="Proteomes" id="UP000467840"/>
    </source>
</evidence>
<dbReference type="Proteomes" id="UP000467840">
    <property type="component" value="Chromosome 15"/>
</dbReference>
<sequence>MRGPKHERRWASDTIPGKTTLSTGTSPGADSILLKSLLKSPLICRMMTLLSSGVSSRPRLLTSKMELERKLRSFAGVEGGGCGQGEAVLTRIESRAKEVFLGPWNEAKVLSASPSNGGGGGGGGFESALEARALRKQRAQLDRTRSGAQKALRGLRFISNSKTNGVDAWNEVQSNYEKLAKDGYLYRADFAQCIGMRDSKEFALELFDALGRRRRLKVDKINRDELYEFWSQITDQSFDSRLQIFFDMYALSNMINLKILNFIIH</sequence>
<dbReference type="EMBL" id="JAAGAX010000005">
    <property type="protein sequence ID" value="KAF2313391.1"/>
    <property type="molecule type" value="Genomic_DNA"/>
</dbReference>
<protein>
    <recommendedName>
        <fullName evidence="14">NADPH oxidase Respiratory burst domain-containing protein</fullName>
    </recommendedName>
</protein>
<comment type="caution">
    <text evidence="15">The sequence shown here is derived from an EMBL/GenBank/DDBJ whole genome shotgun (WGS) entry which is preliminary data.</text>
</comment>
<feature type="domain" description="NADPH oxidase Respiratory burst" evidence="14">
    <location>
        <begin position="140"/>
        <end position="240"/>
    </location>
</feature>
<accession>A0A6A6MHY5</accession>
<dbReference type="GO" id="GO:0004601">
    <property type="term" value="F:peroxidase activity"/>
    <property type="evidence" value="ECO:0007669"/>
    <property type="project" value="UniProtKB-KW"/>
</dbReference>
<proteinExistence type="inferred from homology"/>
<evidence type="ECO:0000256" key="11">
    <source>
        <dbReference type="ARBA" id="ARBA00023002"/>
    </source>
</evidence>
<evidence type="ECO:0000256" key="9">
    <source>
        <dbReference type="ARBA" id="ARBA00022857"/>
    </source>
</evidence>
<dbReference type="GO" id="GO:0016020">
    <property type="term" value="C:membrane"/>
    <property type="evidence" value="ECO:0007669"/>
    <property type="project" value="UniProtKB-SubCell"/>
</dbReference>
<evidence type="ECO:0000256" key="10">
    <source>
        <dbReference type="ARBA" id="ARBA00022989"/>
    </source>
</evidence>
<reference evidence="15 16" key="1">
    <citation type="journal article" date="2020" name="Mol. Plant">
        <title>The Chromosome-Based Rubber Tree Genome Provides New Insights into Spurge Genome Evolution and Rubber Biosynthesis.</title>
        <authorList>
            <person name="Liu J."/>
            <person name="Shi C."/>
            <person name="Shi C.C."/>
            <person name="Li W."/>
            <person name="Zhang Q.J."/>
            <person name="Zhang Y."/>
            <person name="Li K."/>
            <person name="Lu H.F."/>
            <person name="Shi C."/>
            <person name="Zhu S.T."/>
            <person name="Xiao Z.Y."/>
            <person name="Nan H."/>
            <person name="Yue Y."/>
            <person name="Zhu X.G."/>
            <person name="Wu Y."/>
            <person name="Hong X.N."/>
            <person name="Fan G.Y."/>
            <person name="Tong Y."/>
            <person name="Zhang D."/>
            <person name="Mao C.L."/>
            <person name="Liu Y.L."/>
            <person name="Hao S.J."/>
            <person name="Liu W.Q."/>
            <person name="Lv M.Q."/>
            <person name="Zhang H.B."/>
            <person name="Liu Y."/>
            <person name="Hu-Tang G.R."/>
            <person name="Wang J.P."/>
            <person name="Wang J.H."/>
            <person name="Sun Y.H."/>
            <person name="Ni S.B."/>
            <person name="Chen W.B."/>
            <person name="Zhang X.C."/>
            <person name="Jiao Y.N."/>
            <person name="Eichler E.E."/>
            <person name="Li G.H."/>
            <person name="Liu X."/>
            <person name="Gao L.Z."/>
        </authorList>
    </citation>
    <scope>NUCLEOTIDE SEQUENCE [LARGE SCALE GENOMIC DNA]</scope>
    <source>
        <strain evidence="16">cv. GT1</strain>
        <tissue evidence="15">Leaf</tissue>
    </source>
</reference>
<dbReference type="AlphaFoldDB" id="A0A6A6MHY5"/>
<dbReference type="SUPFAM" id="SSF47473">
    <property type="entry name" value="EF-hand"/>
    <property type="match status" value="1"/>
</dbReference>
<keyword evidence="9" id="KW-0521">NADP</keyword>
<gene>
    <name evidence="15" type="ORF">GH714_010732</name>
</gene>
<evidence type="ECO:0000256" key="8">
    <source>
        <dbReference type="ARBA" id="ARBA00022837"/>
    </source>
</evidence>
<keyword evidence="11" id="KW-0560">Oxidoreductase</keyword>
<evidence type="ECO:0000256" key="4">
    <source>
        <dbReference type="ARBA" id="ARBA00022630"/>
    </source>
</evidence>
<keyword evidence="12" id="KW-0472">Membrane</keyword>
<evidence type="ECO:0000256" key="1">
    <source>
        <dbReference type="ARBA" id="ARBA00004141"/>
    </source>
</evidence>
<keyword evidence="3" id="KW-0575">Peroxidase</keyword>
<keyword evidence="7" id="KW-0274">FAD</keyword>
<keyword evidence="16" id="KW-1185">Reference proteome</keyword>
<keyword evidence="5" id="KW-0812">Transmembrane</keyword>
<evidence type="ECO:0000259" key="14">
    <source>
        <dbReference type="Pfam" id="PF08414"/>
    </source>
</evidence>
<organism evidence="15 16">
    <name type="scientific">Hevea brasiliensis</name>
    <name type="common">Para rubber tree</name>
    <name type="synonym">Siphonia brasiliensis</name>
    <dbReference type="NCBI Taxonomy" id="3981"/>
    <lineage>
        <taxon>Eukaryota</taxon>
        <taxon>Viridiplantae</taxon>
        <taxon>Streptophyta</taxon>
        <taxon>Embryophyta</taxon>
        <taxon>Tracheophyta</taxon>
        <taxon>Spermatophyta</taxon>
        <taxon>Magnoliopsida</taxon>
        <taxon>eudicotyledons</taxon>
        <taxon>Gunneridae</taxon>
        <taxon>Pentapetalae</taxon>
        <taxon>rosids</taxon>
        <taxon>fabids</taxon>
        <taxon>Malpighiales</taxon>
        <taxon>Euphorbiaceae</taxon>
        <taxon>Crotonoideae</taxon>
        <taxon>Micrandreae</taxon>
        <taxon>Hevea</taxon>
    </lineage>
</organism>
<dbReference type="FunFam" id="1.10.238.10:FF:000049">
    <property type="entry name" value="Respiratory burst oxidase homolog A"/>
    <property type="match status" value="1"/>
</dbReference>
<keyword evidence="6" id="KW-0479">Metal-binding</keyword>
<keyword evidence="8" id="KW-0106">Calcium</keyword>
<comment type="similarity">
    <text evidence="2">Belongs to the RBOH (TC 5.B.1.3) family.</text>
</comment>
<evidence type="ECO:0000256" key="5">
    <source>
        <dbReference type="ARBA" id="ARBA00022692"/>
    </source>
</evidence>
<evidence type="ECO:0000256" key="12">
    <source>
        <dbReference type="ARBA" id="ARBA00023136"/>
    </source>
</evidence>
<keyword evidence="10" id="KW-1133">Transmembrane helix</keyword>
<evidence type="ECO:0000313" key="15">
    <source>
        <dbReference type="EMBL" id="KAF2313391.1"/>
    </source>
</evidence>
<comment type="subcellular location">
    <subcellularLocation>
        <location evidence="1">Membrane</location>
        <topology evidence="1">Multi-pass membrane protein</topology>
    </subcellularLocation>
</comment>
<feature type="compositionally biased region" description="Polar residues" evidence="13">
    <location>
        <begin position="17"/>
        <end position="26"/>
    </location>
</feature>
<name>A0A6A6MHY5_HEVBR</name>
<evidence type="ECO:0000256" key="7">
    <source>
        <dbReference type="ARBA" id="ARBA00022827"/>
    </source>
</evidence>
<dbReference type="GO" id="GO:0050664">
    <property type="term" value="F:oxidoreductase activity, acting on NAD(P)H, oxygen as acceptor"/>
    <property type="evidence" value="ECO:0007669"/>
    <property type="project" value="InterPro"/>
</dbReference>
<evidence type="ECO:0000256" key="3">
    <source>
        <dbReference type="ARBA" id="ARBA00022559"/>
    </source>
</evidence>
<dbReference type="InterPro" id="IPR011992">
    <property type="entry name" value="EF-hand-dom_pair"/>
</dbReference>
<keyword evidence="4" id="KW-0285">Flavoprotein</keyword>
<dbReference type="InterPro" id="IPR013623">
    <property type="entry name" value="NADPH_Ox"/>
</dbReference>